<dbReference type="AlphaFoldDB" id="A0A9D4EDA1"/>
<organism evidence="2 3">
    <name type="scientific">Dreissena polymorpha</name>
    <name type="common">Zebra mussel</name>
    <name type="synonym">Mytilus polymorpha</name>
    <dbReference type="NCBI Taxonomy" id="45954"/>
    <lineage>
        <taxon>Eukaryota</taxon>
        <taxon>Metazoa</taxon>
        <taxon>Spiralia</taxon>
        <taxon>Lophotrochozoa</taxon>
        <taxon>Mollusca</taxon>
        <taxon>Bivalvia</taxon>
        <taxon>Autobranchia</taxon>
        <taxon>Heteroconchia</taxon>
        <taxon>Euheterodonta</taxon>
        <taxon>Imparidentia</taxon>
        <taxon>Neoheterodontei</taxon>
        <taxon>Myida</taxon>
        <taxon>Dreissenoidea</taxon>
        <taxon>Dreissenidae</taxon>
        <taxon>Dreissena</taxon>
    </lineage>
</organism>
<feature type="transmembrane region" description="Helical" evidence="1">
    <location>
        <begin position="80"/>
        <end position="103"/>
    </location>
</feature>
<keyword evidence="3" id="KW-1185">Reference proteome</keyword>
<proteinExistence type="predicted"/>
<dbReference type="Proteomes" id="UP000828390">
    <property type="component" value="Unassembled WGS sequence"/>
</dbReference>
<keyword evidence="1" id="KW-0812">Transmembrane</keyword>
<sequence>MSPLVRHQPTYILSYVTRYLHTSSAKLHQQTWRASNWCVPSQTRGVFKASQESSFKSQHKQDGVSKDFVMVYSKIYQKCFTLLVPHTWIVGAVFLSISGYHIWNILDSDPSQQESVDADPSQQESVSIRLGSIPMNPLTVYCVSFALTLIFLVIMAKMTKSIVLRMYYKEEMNEFVAVVLRYGFFRRTIKFSPSDVKHVKLQEFGGTYEVKGEKFDYLHSEFLSVKYLNLFTGVIVQNQVHPKNTFGNRIMKS</sequence>
<reference evidence="2" key="2">
    <citation type="submission" date="2020-11" db="EMBL/GenBank/DDBJ databases">
        <authorList>
            <person name="McCartney M.A."/>
            <person name="Auch B."/>
            <person name="Kono T."/>
            <person name="Mallez S."/>
            <person name="Becker A."/>
            <person name="Gohl D.M."/>
            <person name="Silverstein K.A.T."/>
            <person name="Koren S."/>
            <person name="Bechman K.B."/>
            <person name="Herman A."/>
            <person name="Abrahante J.E."/>
            <person name="Garbe J."/>
        </authorList>
    </citation>
    <scope>NUCLEOTIDE SEQUENCE</scope>
    <source>
        <strain evidence="2">Duluth1</strain>
        <tissue evidence="2">Whole animal</tissue>
    </source>
</reference>
<name>A0A9D4EDA1_DREPO</name>
<reference evidence="2" key="1">
    <citation type="journal article" date="2019" name="bioRxiv">
        <title>The Genome of the Zebra Mussel, Dreissena polymorpha: A Resource for Invasive Species Research.</title>
        <authorList>
            <person name="McCartney M.A."/>
            <person name="Auch B."/>
            <person name="Kono T."/>
            <person name="Mallez S."/>
            <person name="Zhang Y."/>
            <person name="Obille A."/>
            <person name="Becker A."/>
            <person name="Abrahante J.E."/>
            <person name="Garbe J."/>
            <person name="Badalamenti J.P."/>
            <person name="Herman A."/>
            <person name="Mangelson H."/>
            <person name="Liachko I."/>
            <person name="Sullivan S."/>
            <person name="Sone E.D."/>
            <person name="Koren S."/>
            <person name="Silverstein K.A.T."/>
            <person name="Beckman K.B."/>
            <person name="Gohl D.M."/>
        </authorList>
    </citation>
    <scope>NUCLEOTIDE SEQUENCE</scope>
    <source>
        <strain evidence="2">Duluth1</strain>
        <tissue evidence="2">Whole animal</tissue>
    </source>
</reference>
<keyword evidence="1" id="KW-0472">Membrane</keyword>
<dbReference type="EMBL" id="JAIWYP010000009">
    <property type="protein sequence ID" value="KAH3778242.1"/>
    <property type="molecule type" value="Genomic_DNA"/>
</dbReference>
<evidence type="ECO:0000313" key="2">
    <source>
        <dbReference type="EMBL" id="KAH3778242.1"/>
    </source>
</evidence>
<gene>
    <name evidence="2" type="ORF">DPMN_179697</name>
</gene>
<evidence type="ECO:0000256" key="1">
    <source>
        <dbReference type="SAM" id="Phobius"/>
    </source>
</evidence>
<evidence type="ECO:0000313" key="3">
    <source>
        <dbReference type="Proteomes" id="UP000828390"/>
    </source>
</evidence>
<feature type="transmembrane region" description="Helical" evidence="1">
    <location>
        <begin position="138"/>
        <end position="156"/>
    </location>
</feature>
<protein>
    <submittedName>
        <fullName evidence="2">Uncharacterized protein</fullName>
    </submittedName>
</protein>
<comment type="caution">
    <text evidence="2">The sequence shown here is derived from an EMBL/GenBank/DDBJ whole genome shotgun (WGS) entry which is preliminary data.</text>
</comment>
<accession>A0A9D4EDA1</accession>
<keyword evidence="1" id="KW-1133">Transmembrane helix</keyword>